<dbReference type="Proteomes" id="UP000006727">
    <property type="component" value="Chromosome 15"/>
</dbReference>
<dbReference type="Gramene" id="Pp3c15_20130V3.4">
    <property type="protein sequence ID" value="Pp3c15_20130V3.4"/>
    <property type="gene ID" value="Pp3c15_20130"/>
</dbReference>
<dbReference type="Gramene" id="Pp3c15_20130V3.2">
    <property type="protein sequence ID" value="Pp3c15_20130V3.2"/>
    <property type="gene ID" value="Pp3c15_20130"/>
</dbReference>
<protein>
    <submittedName>
        <fullName evidence="1">Uncharacterized protein</fullName>
    </submittedName>
</protein>
<organism evidence="1 2">
    <name type="scientific">Physcomitrium patens</name>
    <name type="common">Spreading-leaved earth moss</name>
    <name type="synonym">Physcomitrella patens</name>
    <dbReference type="NCBI Taxonomy" id="3218"/>
    <lineage>
        <taxon>Eukaryota</taxon>
        <taxon>Viridiplantae</taxon>
        <taxon>Streptophyta</taxon>
        <taxon>Embryophyta</taxon>
        <taxon>Bryophyta</taxon>
        <taxon>Bryophytina</taxon>
        <taxon>Bryopsida</taxon>
        <taxon>Funariidae</taxon>
        <taxon>Funariales</taxon>
        <taxon>Funariaceae</taxon>
        <taxon>Physcomitrium</taxon>
    </lineage>
</organism>
<reference evidence="1 2" key="2">
    <citation type="journal article" date="2018" name="Plant J.">
        <title>The Physcomitrella patens chromosome-scale assembly reveals moss genome structure and evolution.</title>
        <authorList>
            <person name="Lang D."/>
            <person name="Ullrich K.K."/>
            <person name="Murat F."/>
            <person name="Fuchs J."/>
            <person name="Jenkins J."/>
            <person name="Haas F.B."/>
            <person name="Piednoel M."/>
            <person name="Gundlach H."/>
            <person name="Van Bel M."/>
            <person name="Meyberg R."/>
            <person name="Vives C."/>
            <person name="Morata J."/>
            <person name="Symeonidi A."/>
            <person name="Hiss M."/>
            <person name="Muchero W."/>
            <person name="Kamisugi Y."/>
            <person name="Saleh O."/>
            <person name="Blanc G."/>
            <person name="Decker E.L."/>
            <person name="van Gessel N."/>
            <person name="Grimwood J."/>
            <person name="Hayes R.D."/>
            <person name="Graham S.W."/>
            <person name="Gunter L.E."/>
            <person name="McDaniel S.F."/>
            <person name="Hoernstein S.N.W."/>
            <person name="Larsson A."/>
            <person name="Li F.W."/>
            <person name="Perroud P.F."/>
            <person name="Phillips J."/>
            <person name="Ranjan P."/>
            <person name="Rokshar D.S."/>
            <person name="Rothfels C.J."/>
            <person name="Schneider L."/>
            <person name="Shu S."/>
            <person name="Stevenson D.W."/>
            <person name="Thummler F."/>
            <person name="Tillich M."/>
            <person name="Villarreal Aguilar J.C."/>
            <person name="Widiez T."/>
            <person name="Wong G.K."/>
            <person name="Wymore A."/>
            <person name="Zhang Y."/>
            <person name="Zimmer A.D."/>
            <person name="Quatrano R.S."/>
            <person name="Mayer K.F.X."/>
            <person name="Goodstein D."/>
            <person name="Casacuberta J.M."/>
            <person name="Vandepoele K."/>
            <person name="Reski R."/>
            <person name="Cuming A.C."/>
            <person name="Tuskan G.A."/>
            <person name="Maumus F."/>
            <person name="Salse J."/>
            <person name="Schmutz J."/>
            <person name="Rensing S.A."/>
        </authorList>
    </citation>
    <scope>NUCLEOTIDE SEQUENCE [LARGE SCALE GENOMIC DNA]</scope>
    <source>
        <strain evidence="1 2">cv. Gransden 2004</strain>
    </source>
</reference>
<dbReference type="EMBL" id="ABEU02000015">
    <property type="status" value="NOT_ANNOTATED_CDS"/>
    <property type="molecule type" value="Genomic_DNA"/>
</dbReference>
<proteinExistence type="predicted"/>
<keyword evidence="2" id="KW-1185">Reference proteome</keyword>
<evidence type="ECO:0000313" key="1">
    <source>
        <dbReference type="EnsemblPlants" id="Pp3c15_20130V3.4"/>
    </source>
</evidence>
<accession>A0A7I4AVI0</accession>
<sequence length="74" mass="8280">MDMADDTEDEIREPPRRMSAMGFEIEPELEAPLLGTLGPPKSQSRLAPILVLLGIIHRHCHCVGFHDGQFVFPI</sequence>
<dbReference type="AlphaFoldDB" id="A0A7I4AVI0"/>
<dbReference type="EnsemblPlants" id="Pp3c15_20130V3.2">
    <property type="protein sequence ID" value="Pp3c15_20130V3.2"/>
    <property type="gene ID" value="Pp3c15_20130"/>
</dbReference>
<dbReference type="EnsemblPlants" id="Pp3c15_20130V3.4">
    <property type="protein sequence ID" value="Pp3c15_20130V3.4"/>
    <property type="gene ID" value="Pp3c15_20130"/>
</dbReference>
<name>A0A7I4AVI0_PHYPA</name>
<reference evidence="1" key="3">
    <citation type="submission" date="2020-12" db="UniProtKB">
        <authorList>
            <consortium name="EnsemblPlants"/>
        </authorList>
    </citation>
    <scope>IDENTIFICATION</scope>
</reference>
<reference evidence="1 2" key="1">
    <citation type="journal article" date="2008" name="Science">
        <title>The Physcomitrella genome reveals evolutionary insights into the conquest of land by plants.</title>
        <authorList>
            <person name="Rensing S."/>
            <person name="Lang D."/>
            <person name="Zimmer A."/>
            <person name="Terry A."/>
            <person name="Salamov A."/>
            <person name="Shapiro H."/>
            <person name="Nishiyama T."/>
            <person name="Perroud P.-F."/>
            <person name="Lindquist E."/>
            <person name="Kamisugi Y."/>
            <person name="Tanahashi T."/>
            <person name="Sakakibara K."/>
            <person name="Fujita T."/>
            <person name="Oishi K."/>
            <person name="Shin-I T."/>
            <person name="Kuroki Y."/>
            <person name="Toyoda A."/>
            <person name="Suzuki Y."/>
            <person name="Hashimoto A."/>
            <person name="Yamaguchi K."/>
            <person name="Sugano A."/>
            <person name="Kohara Y."/>
            <person name="Fujiyama A."/>
            <person name="Anterola A."/>
            <person name="Aoki S."/>
            <person name="Ashton N."/>
            <person name="Barbazuk W.B."/>
            <person name="Barker E."/>
            <person name="Bennetzen J."/>
            <person name="Bezanilla M."/>
            <person name="Blankenship R."/>
            <person name="Cho S.H."/>
            <person name="Dutcher S."/>
            <person name="Estelle M."/>
            <person name="Fawcett J.A."/>
            <person name="Gundlach H."/>
            <person name="Hanada K."/>
            <person name="Heyl A."/>
            <person name="Hicks K.A."/>
            <person name="Hugh J."/>
            <person name="Lohr M."/>
            <person name="Mayer K."/>
            <person name="Melkozernov A."/>
            <person name="Murata T."/>
            <person name="Nelson D."/>
            <person name="Pils B."/>
            <person name="Prigge M."/>
            <person name="Reiss B."/>
            <person name="Renner T."/>
            <person name="Rombauts S."/>
            <person name="Rushton P."/>
            <person name="Sanderfoot A."/>
            <person name="Schween G."/>
            <person name="Shiu S.-H."/>
            <person name="Stueber K."/>
            <person name="Theodoulou F.L."/>
            <person name="Tu H."/>
            <person name="Van de Peer Y."/>
            <person name="Verrier P.J."/>
            <person name="Waters E."/>
            <person name="Wood A."/>
            <person name="Yang L."/>
            <person name="Cove D."/>
            <person name="Cuming A."/>
            <person name="Hasebe M."/>
            <person name="Lucas S."/>
            <person name="Mishler D.B."/>
            <person name="Reski R."/>
            <person name="Grigoriev I."/>
            <person name="Quatrano R.S."/>
            <person name="Boore J.L."/>
        </authorList>
    </citation>
    <scope>NUCLEOTIDE SEQUENCE [LARGE SCALE GENOMIC DNA]</scope>
    <source>
        <strain evidence="1 2">cv. Gransden 2004</strain>
    </source>
</reference>
<evidence type="ECO:0000313" key="2">
    <source>
        <dbReference type="Proteomes" id="UP000006727"/>
    </source>
</evidence>